<keyword evidence="5" id="KW-0119">Carbohydrate metabolism</keyword>
<dbReference type="Gene3D" id="3.20.20.70">
    <property type="entry name" value="Aldolase class I"/>
    <property type="match status" value="1"/>
</dbReference>
<evidence type="ECO:0000256" key="5">
    <source>
        <dbReference type="ARBA" id="ARBA00023277"/>
    </source>
</evidence>
<comment type="pathway">
    <text evidence="1">Carbohydrate acid metabolism.</text>
</comment>
<dbReference type="AlphaFoldDB" id="A0A3E0W427"/>
<protein>
    <recommendedName>
        <fullName evidence="8">2-dehydro-3-deoxyphosphogluconate aldolase</fullName>
    </recommendedName>
</protein>
<comment type="subunit">
    <text evidence="3">Homotrimer.</text>
</comment>
<comment type="similarity">
    <text evidence="2">Belongs to the KHG/KDPG aldolase family.</text>
</comment>
<dbReference type="PANTHER" id="PTHR30246">
    <property type="entry name" value="2-KETO-3-DEOXY-6-PHOSPHOGLUCONATE ALDOLASE"/>
    <property type="match status" value="1"/>
</dbReference>
<comment type="caution">
    <text evidence="6">The sequence shown here is derived from an EMBL/GenBank/DDBJ whole genome shotgun (WGS) entry which is preliminary data.</text>
</comment>
<gene>
    <name evidence="6" type="ORF">B7R22_02425</name>
</gene>
<keyword evidence="4" id="KW-0456">Lyase</keyword>
<organism evidence="6 7">
    <name type="scientific">Subtercola boreus</name>
    <dbReference type="NCBI Taxonomy" id="120213"/>
    <lineage>
        <taxon>Bacteria</taxon>
        <taxon>Bacillati</taxon>
        <taxon>Actinomycetota</taxon>
        <taxon>Actinomycetes</taxon>
        <taxon>Micrococcales</taxon>
        <taxon>Microbacteriaceae</taxon>
        <taxon>Subtercola</taxon>
    </lineage>
</organism>
<dbReference type="Proteomes" id="UP000256541">
    <property type="component" value="Unassembled WGS sequence"/>
</dbReference>
<dbReference type="CDD" id="cd00452">
    <property type="entry name" value="KDPG_aldolase"/>
    <property type="match status" value="1"/>
</dbReference>
<evidence type="ECO:0000256" key="3">
    <source>
        <dbReference type="ARBA" id="ARBA00011233"/>
    </source>
</evidence>
<dbReference type="PANTHER" id="PTHR30246:SF1">
    <property type="entry name" value="2-DEHYDRO-3-DEOXY-6-PHOSPHOGALACTONATE ALDOLASE-RELATED"/>
    <property type="match status" value="1"/>
</dbReference>
<dbReference type="InterPro" id="IPR000887">
    <property type="entry name" value="Aldlse_KDPG_KHG"/>
</dbReference>
<dbReference type="GO" id="GO:0016829">
    <property type="term" value="F:lyase activity"/>
    <property type="evidence" value="ECO:0007669"/>
    <property type="project" value="UniProtKB-KW"/>
</dbReference>
<name>A0A3E0W427_9MICO</name>
<proteinExistence type="inferred from homology"/>
<dbReference type="Pfam" id="PF01081">
    <property type="entry name" value="Aldolase"/>
    <property type="match status" value="1"/>
</dbReference>
<dbReference type="SUPFAM" id="SSF51569">
    <property type="entry name" value="Aldolase"/>
    <property type="match status" value="1"/>
</dbReference>
<evidence type="ECO:0008006" key="8">
    <source>
        <dbReference type="Google" id="ProtNLM"/>
    </source>
</evidence>
<evidence type="ECO:0000256" key="2">
    <source>
        <dbReference type="ARBA" id="ARBA00006906"/>
    </source>
</evidence>
<dbReference type="EMBL" id="NBXB01000010">
    <property type="protein sequence ID" value="RFA16731.1"/>
    <property type="molecule type" value="Genomic_DNA"/>
</dbReference>
<evidence type="ECO:0000256" key="4">
    <source>
        <dbReference type="ARBA" id="ARBA00023239"/>
    </source>
</evidence>
<sequence length="225" mass="23130">MEVRPHTKPNRQGVPVTATRHNAIELITRQKVVPVIRTPTRALAQAQCELLVEAGYRVLEVTLTVPDAEGLIAELAQDDRLCVGAGTVLSPDQARAAADVGAGFLVSPVAPDWFVQLGRALTLECVPGVATPSEAFAARASGARLIKVFPIARLGGAAFIRDLLAPMPELALMATGGVSATDAGELLDAGCVAVGLGSLLSDPVLGETQSERAAAALQLVGGSIA</sequence>
<reference evidence="6 7" key="1">
    <citation type="submission" date="2017-04" db="EMBL/GenBank/DDBJ databases">
        <title>Comparative genome analysis of Subtercola boreus.</title>
        <authorList>
            <person name="Cho Y.-J."/>
            <person name="Cho A."/>
            <person name="Kim O.-S."/>
            <person name="Lee J.-I."/>
        </authorList>
    </citation>
    <scope>NUCLEOTIDE SEQUENCE [LARGE SCALE GENOMIC DNA]</scope>
    <source>
        <strain evidence="6 7">P27479</strain>
    </source>
</reference>
<accession>A0A3E0W427</accession>
<evidence type="ECO:0000313" key="6">
    <source>
        <dbReference type="EMBL" id="RFA16731.1"/>
    </source>
</evidence>
<dbReference type="OrthoDB" id="9805177at2"/>
<evidence type="ECO:0000313" key="7">
    <source>
        <dbReference type="Proteomes" id="UP000256541"/>
    </source>
</evidence>
<evidence type="ECO:0000256" key="1">
    <source>
        <dbReference type="ARBA" id="ARBA00004761"/>
    </source>
</evidence>
<dbReference type="InterPro" id="IPR013785">
    <property type="entry name" value="Aldolase_TIM"/>
</dbReference>